<dbReference type="Proteomes" id="UP000009888">
    <property type="component" value="Unassembled WGS sequence"/>
</dbReference>
<gene>
    <name evidence="1" type="ORF">HMPREF9233_00843</name>
</gene>
<protein>
    <submittedName>
        <fullName evidence="1">Uncharacterized protein</fullName>
    </submittedName>
</protein>
<comment type="caution">
    <text evidence="1">The sequence shown here is derived from an EMBL/GenBank/DDBJ whole genome shotgun (WGS) entry which is preliminary data.</text>
</comment>
<evidence type="ECO:0000313" key="2">
    <source>
        <dbReference type="Proteomes" id="UP000009888"/>
    </source>
</evidence>
<accession>K9EVS2</accession>
<name>K9EVS2_9ACTO</name>
<keyword evidence="2" id="KW-1185">Reference proteome</keyword>
<dbReference type="AlphaFoldDB" id="K9EVS2"/>
<reference evidence="1 2" key="1">
    <citation type="submission" date="2012-09" db="EMBL/GenBank/DDBJ databases">
        <title>The Genome Sequence of Actinobaculum massiliae ACS-171-V-COL2.</title>
        <authorList>
            <consortium name="The Broad Institute Genome Sequencing Platform"/>
            <person name="Earl A."/>
            <person name="Ward D."/>
            <person name="Feldgarden M."/>
            <person name="Gevers D."/>
            <person name="Saerens B."/>
            <person name="Vaneechoutte M."/>
            <person name="Walker B."/>
            <person name="Young S.K."/>
            <person name="Zeng Q."/>
            <person name="Gargeya S."/>
            <person name="Fitzgerald M."/>
            <person name="Haas B."/>
            <person name="Abouelleil A."/>
            <person name="Alvarado L."/>
            <person name="Arachchi H.M."/>
            <person name="Berlin A."/>
            <person name="Chapman S.B."/>
            <person name="Goldberg J."/>
            <person name="Griggs A."/>
            <person name="Gujja S."/>
            <person name="Hansen M."/>
            <person name="Howarth C."/>
            <person name="Imamovic A."/>
            <person name="Larimer J."/>
            <person name="McCowen C."/>
            <person name="Montmayeur A."/>
            <person name="Murphy C."/>
            <person name="Neiman D."/>
            <person name="Pearson M."/>
            <person name="Priest M."/>
            <person name="Roberts A."/>
            <person name="Saif S."/>
            <person name="Shea T."/>
            <person name="Sisk P."/>
            <person name="Sykes S."/>
            <person name="Wortman J."/>
            <person name="Nusbaum C."/>
            <person name="Birren B."/>
        </authorList>
    </citation>
    <scope>NUCLEOTIDE SEQUENCE [LARGE SCALE GENOMIC DNA]</scope>
    <source>
        <strain evidence="2">ACS-171-V-Col2</strain>
    </source>
</reference>
<organism evidence="1 2">
    <name type="scientific">Actinobaculum massiliense ACS-171-V-Col2</name>
    <dbReference type="NCBI Taxonomy" id="883066"/>
    <lineage>
        <taxon>Bacteria</taxon>
        <taxon>Bacillati</taxon>
        <taxon>Actinomycetota</taxon>
        <taxon>Actinomycetes</taxon>
        <taxon>Actinomycetales</taxon>
        <taxon>Actinomycetaceae</taxon>
        <taxon>Actinobaculum</taxon>
    </lineage>
</organism>
<evidence type="ECO:0000313" key="1">
    <source>
        <dbReference type="EMBL" id="EKU95082.1"/>
    </source>
</evidence>
<dbReference type="HOGENOM" id="CLU_3211356_0_0_11"/>
<dbReference type="EMBL" id="AGWL01000005">
    <property type="protein sequence ID" value="EKU95082.1"/>
    <property type="molecule type" value="Genomic_DNA"/>
</dbReference>
<proteinExistence type="predicted"/>
<sequence length="44" mass="4674">MRKPGVIASRRGDYSRLFGPVFELRGRLLAAALSGRGLAKTASA</sequence>